<dbReference type="Proteomes" id="UP000663882">
    <property type="component" value="Unassembled WGS sequence"/>
</dbReference>
<evidence type="ECO:0000313" key="5">
    <source>
        <dbReference type="Proteomes" id="UP000663874"/>
    </source>
</evidence>
<dbReference type="EMBL" id="CAJNOO010000203">
    <property type="protein sequence ID" value="CAF0855364.1"/>
    <property type="molecule type" value="Genomic_DNA"/>
</dbReference>
<proteinExistence type="predicted"/>
<dbReference type="Proteomes" id="UP000663874">
    <property type="component" value="Unassembled WGS sequence"/>
</dbReference>
<evidence type="ECO:0000313" key="1">
    <source>
        <dbReference type="EMBL" id="CAF0855364.1"/>
    </source>
</evidence>
<reference evidence="3" key="1">
    <citation type="submission" date="2021-02" db="EMBL/GenBank/DDBJ databases">
        <authorList>
            <person name="Nowell W R."/>
        </authorList>
    </citation>
    <scope>NUCLEOTIDE SEQUENCE</scope>
</reference>
<evidence type="ECO:0000313" key="4">
    <source>
        <dbReference type="EMBL" id="CAF4106123.1"/>
    </source>
</evidence>
<sequence length="110" mass="12758">MSILLDNPQIIADEHEDEELSNHNNDSSLSKIAMTFTKASGTDEAKEHTQSNLFLFEIKSEKFKLAYCDELELNDLIEQRIPTMMKILLREKPDIILLQQIETFPLTLYD</sequence>
<dbReference type="AlphaFoldDB" id="A0A819L285"/>
<dbReference type="EMBL" id="CAJOAX010012108">
    <property type="protein sequence ID" value="CAF4106123.1"/>
    <property type="molecule type" value="Genomic_DNA"/>
</dbReference>
<dbReference type="Proteomes" id="UP000663823">
    <property type="component" value="Unassembled WGS sequence"/>
</dbReference>
<gene>
    <name evidence="3" type="ORF">FNK824_LOCUS23383</name>
    <name evidence="4" type="ORF">OTI717_LOCUS34323</name>
    <name evidence="1" type="ORF">RFH988_LOCUS6681</name>
    <name evidence="2" type="ORF">SEV965_LOCUS12933</name>
</gene>
<dbReference type="Proteomes" id="UP000663889">
    <property type="component" value="Unassembled WGS sequence"/>
</dbReference>
<evidence type="ECO:0000313" key="2">
    <source>
        <dbReference type="EMBL" id="CAF1043034.1"/>
    </source>
</evidence>
<comment type="caution">
    <text evidence="3">The sequence shown here is derived from an EMBL/GenBank/DDBJ whole genome shotgun (WGS) entry which is preliminary data.</text>
</comment>
<evidence type="ECO:0000313" key="3">
    <source>
        <dbReference type="EMBL" id="CAF3953862.1"/>
    </source>
</evidence>
<accession>A0A819L285</accession>
<dbReference type="EMBL" id="CAJNOU010000598">
    <property type="protein sequence ID" value="CAF1043034.1"/>
    <property type="molecule type" value="Genomic_DNA"/>
</dbReference>
<organism evidence="3 5">
    <name type="scientific">Rotaria sordida</name>
    <dbReference type="NCBI Taxonomy" id="392033"/>
    <lineage>
        <taxon>Eukaryota</taxon>
        <taxon>Metazoa</taxon>
        <taxon>Spiralia</taxon>
        <taxon>Gnathifera</taxon>
        <taxon>Rotifera</taxon>
        <taxon>Eurotatoria</taxon>
        <taxon>Bdelloidea</taxon>
        <taxon>Philodinida</taxon>
        <taxon>Philodinidae</taxon>
        <taxon>Rotaria</taxon>
    </lineage>
</organism>
<dbReference type="EMBL" id="CAJOBE010004935">
    <property type="protein sequence ID" value="CAF3953862.1"/>
    <property type="molecule type" value="Genomic_DNA"/>
</dbReference>
<protein>
    <submittedName>
        <fullName evidence="3">Uncharacterized protein</fullName>
    </submittedName>
</protein>
<name>A0A819L285_9BILA</name>